<name>A0A9Q1CE96_HOLLE</name>
<organism evidence="4 5">
    <name type="scientific">Holothuria leucospilota</name>
    <name type="common">Black long sea cucumber</name>
    <name type="synonym">Mertensiothuria leucospilota</name>
    <dbReference type="NCBI Taxonomy" id="206669"/>
    <lineage>
        <taxon>Eukaryota</taxon>
        <taxon>Metazoa</taxon>
        <taxon>Echinodermata</taxon>
        <taxon>Eleutherozoa</taxon>
        <taxon>Echinozoa</taxon>
        <taxon>Holothuroidea</taxon>
        <taxon>Aspidochirotacea</taxon>
        <taxon>Aspidochirotida</taxon>
        <taxon>Holothuriidae</taxon>
        <taxon>Holothuria</taxon>
    </lineage>
</organism>
<dbReference type="SUPFAM" id="SSF57667">
    <property type="entry name" value="beta-beta-alpha zinc fingers"/>
    <property type="match status" value="1"/>
</dbReference>
<keyword evidence="1" id="KW-0479">Metal-binding</keyword>
<dbReference type="Pfam" id="PF00096">
    <property type="entry name" value="zf-C2H2"/>
    <property type="match status" value="1"/>
</dbReference>
<evidence type="ECO:0000256" key="2">
    <source>
        <dbReference type="SAM" id="MobiDB-lite"/>
    </source>
</evidence>
<evidence type="ECO:0000313" key="5">
    <source>
        <dbReference type="Proteomes" id="UP001152320"/>
    </source>
</evidence>
<keyword evidence="1" id="KW-0862">Zinc</keyword>
<feature type="compositionally biased region" description="Polar residues" evidence="2">
    <location>
        <begin position="203"/>
        <end position="221"/>
    </location>
</feature>
<dbReference type="Proteomes" id="UP001152320">
    <property type="component" value="Chromosome 4"/>
</dbReference>
<dbReference type="SMART" id="SM00355">
    <property type="entry name" value="ZnF_C2H2"/>
    <property type="match status" value="2"/>
</dbReference>
<reference evidence="4" key="1">
    <citation type="submission" date="2021-10" db="EMBL/GenBank/DDBJ databases">
        <title>Tropical sea cucumber genome reveals ecological adaptation and Cuvierian tubules defense mechanism.</title>
        <authorList>
            <person name="Chen T."/>
        </authorList>
    </citation>
    <scope>NUCLEOTIDE SEQUENCE</scope>
    <source>
        <strain evidence="4">Nanhai2018</strain>
        <tissue evidence="4">Muscle</tissue>
    </source>
</reference>
<feature type="region of interest" description="Disordered" evidence="2">
    <location>
        <begin position="150"/>
        <end position="221"/>
    </location>
</feature>
<dbReference type="Gene3D" id="3.30.160.60">
    <property type="entry name" value="Classic Zinc Finger"/>
    <property type="match status" value="1"/>
</dbReference>
<dbReference type="AlphaFoldDB" id="A0A9Q1CE96"/>
<dbReference type="InterPro" id="IPR013087">
    <property type="entry name" value="Znf_C2H2_type"/>
</dbReference>
<evidence type="ECO:0000313" key="4">
    <source>
        <dbReference type="EMBL" id="KAJ8043356.1"/>
    </source>
</evidence>
<feature type="domain" description="C2H2-type" evidence="3">
    <location>
        <begin position="135"/>
        <end position="164"/>
    </location>
</feature>
<feature type="domain" description="C2H2-type" evidence="3">
    <location>
        <begin position="106"/>
        <end position="130"/>
    </location>
</feature>
<evidence type="ECO:0000259" key="3">
    <source>
        <dbReference type="PROSITE" id="PS50157"/>
    </source>
</evidence>
<dbReference type="PANTHER" id="PTHR33206">
    <property type="entry name" value="PROTEIN CBG10425"/>
    <property type="match status" value="1"/>
</dbReference>
<feature type="compositionally biased region" description="Basic residues" evidence="2">
    <location>
        <begin position="150"/>
        <end position="163"/>
    </location>
</feature>
<proteinExistence type="predicted"/>
<keyword evidence="5" id="KW-1185">Reference proteome</keyword>
<sequence>MNQLSREEEESLVKALERVERLQLAERQRQAFLERRTSMNVPPSSPTEPMETSGPMQSTATLPEPTQIVPSESLPDTQPVEEMFDLTADESSQAFTVSNEDKQERVKCAEGCGKTFPTRKEMKRHLRRVHIAPTYQCMLCEKKFKTSSNKKKHMESCVKKQKKTPSDSTAKTRKRKRSEPTSGESPVKKKSKTEAEDVAMRDLSSTNRDTPSTSGMQTHSDLWTRNAGVAAEHLSEDPISMPEAVGNQIPENFQPVYRDNWRAIRTHHHRGNRVQDMYNFRITDLSDASMRNLENFYMNKDTILHHVKSGEIFGVVECDITVPDPLKSHFSEMPPIFKNTEVGIQDIGDHMARYAEQHKVLKQPRRTLIGSVHGTKLLLATPLLRWYLNTVWSSRVFIKWYNLCLKPCSKPLGKR</sequence>
<protein>
    <recommendedName>
        <fullName evidence="3">C2H2-type domain-containing protein</fullName>
    </recommendedName>
</protein>
<dbReference type="InterPro" id="IPR036236">
    <property type="entry name" value="Znf_C2H2_sf"/>
</dbReference>
<dbReference type="PROSITE" id="PS00028">
    <property type="entry name" value="ZINC_FINGER_C2H2_1"/>
    <property type="match status" value="1"/>
</dbReference>
<dbReference type="PANTHER" id="PTHR33206:SF1">
    <property type="entry name" value="DNA-DIRECTED DNA POLYMERASE"/>
    <property type="match status" value="1"/>
</dbReference>
<comment type="caution">
    <text evidence="4">The sequence shown here is derived from an EMBL/GenBank/DDBJ whole genome shotgun (WGS) entry which is preliminary data.</text>
</comment>
<dbReference type="GO" id="GO:0008270">
    <property type="term" value="F:zinc ion binding"/>
    <property type="evidence" value="ECO:0007669"/>
    <property type="project" value="UniProtKB-KW"/>
</dbReference>
<feature type="region of interest" description="Disordered" evidence="2">
    <location>
        <begin position="30"/>
        <end position="74"/>
    </location>
</feature>
<dbReference type="EMBL" id="JAIZAY010000004">
    <property type="protein sequence ID" value="KAJ8043356.1"/>
    <property type="molecule type" value="Genomic_DNA"/>
</dbReference>
<gene>
    <name evidence="4" type="ORF">HOLleu_10407</name>
</gene>
<evidence type="ECO:0000256" key="1">
    <source>
        <dbReference type="PROSITE-ProRule" id="PRU00042"/>
    </source>
</evidence>
<accession>A0A9Q1CE96</accession>
<keyword evidence="1" id="KW-0863">Zinc-finger</keyword>
<dbReference type="OrthoDB" id="6910977at2759"/>
<dbReference type="PROSITE" id="PS50157">
    <property type="entry name" value="ZINC_FINGER_C2H2_2"/>
    <property type="match status" value="2"/>
</dbReference>